<reference evidence="1" key="1">
    <citation type="journal article" date="2015" name="Proc. Natl. Acad. Sci. U.S.A.">
        <title>Networks of energetic and metabolic interactions define dynamics in microbial communities.</title>
        <authorList>
            <person name="Embree M."/>
            <person name="Liu J.K."/>
            <person name="Al-Bassam M.M."/>
            <person name="Zengler K."/>
        </authorList>
    </citation>
    <scope>NUCLEOTIDE SEQUENCE</scope>
</reference>
<dbReference type="SUPFAM" id="SSF53756">
    <property type="entry name" value="UDP-Glycosyltransferase/glycogen phosphorylase"/>
    <property type="match status" value="1"/>
</dbReference>
<accession>A0A0W8FSN1</accession>
<comment type="caution">
    <text evidence="1">The sequence shown here is derived from an EMBL/GenBank/DDBJ whole genome shotgun (WGS) entry which is preliminary data.</text>
</comment>
<dbReference type="AlphaFoldDB" id="A0A0W8FSN1"/>
<keyword evidence="1" id="KW-0808">Transferase</keyword>
<organism evidence="1">
    <name type="scientific">hydrocarbon metagenome</name>
    <dbReference type="NCBI Taxonomy" id="938273"/>
    <lineage>
        <taxon>unclassified sequences</taxon>
        <taxon>metagenomes</taxon>
        <taxon>ecological metagenomes</taxon>
    </lineage>
</organism>
<protein>
    <submittedName>
        <fullName evidence="1">Glycosyl transferase group 1</fullName>
    </submittedName>
</protein>
<dbReference type="Pfam" id="PF13692">
    <property type="entry name" value="Glyco_trans_1_4"/>
    <property type="match status" value="1"/>
</dbReference>
<dbReference type="PANTHER" id="PTHR12526:SF600">
    <property type="entry name" value="GLYCOSYL TRANSFERASE GROUP 1"/>
    <property type="match status" value="1"/>
</dbReference>
<proteinExistence type="predicted"/>
<dbReference type="GO" id="GO:0016757">
    <property type="term" value="F:glycosyltransferase activity"/>
    <property type="evidence" value="ECO:0007669"/>
    <property type="project" value="TreeGrafter"/>
</dbReference>
<evidence type="ECO:0000313" key="1">
    <source>
        <dbReference type="EMBL" id="KUG23878.1"/>
    </source>
</evidence>
<gene>
    <name evidence="1" type="ORF">ASZ90_006322</name>
</gene>
<dbReference type="EMBL" id="LNQE01000881">
    <property type="protein sequence ID" value="KUG23878.1"/>
    <property type="molecule type" value="Genomic_DNA"/>
</dbReference>
<dbReference type="Gene3D" id="3.40.50.2000">
    <property type="entry name" value="Glycogen Phosphorylase B"/>
    <property type="match status" value="2"/>
</dbReference>
<dbReference type="CDD" id="cd03801">
    <property type="entry name" value="GT4_PimA-like"/>
    <property type="match status" value="1"/>
</dbReference>
<dbReference type="PANTHER" id="PTHR12526">
    <property type="entry name" value="GLYCOSYLTRANSFERASE"/>
    <property type="match status" value="1"/>
</dbReference>
<name>A0A0W8FSN1_9ZZZZ</name>
<sequence>MASKLTKPKLLFISPILPSSDGPGLAMRPYYQIISLSRIYSIHLLVAGITPAGTFYDKDIKKYCENINYICRYRFSGWKFSLWHRLYRLMDNLKHFVKGNDLTFVADSGDKNYLQHDKTLAKIAGLNFDRVHVFRLYLTFVAEILKKHGLNSFYSLDMDDIESETRKSISELYLQNKDFISASRIKNESKIFFNMETKNIHEYNQTFACSLHDKNILQKRFPGKVISVLPNVMPIHKKSKTRSANHIFTILFVGTLGYYPNVDGLLFFADKIVPILREKFRQPWRLQVVGALPGNKRIKQLENYPEIQFRGWISDLSPEYEAADIVIAPIRGGGGTRIKILEAFANGVPVVSTSKGAEGLDVENGIHLIIEDDARLFAQACIQLMTDDRLANELSRQALDIVALKYSPEIINQIWTSQLPHNGVN</sequence>